<organism evidence="2 3">
    <name type="scientific">Suillus placidus</name>
    <dbReference type="NCBI Taxonomy" id="48579"/>
    <lineage>
        <taxon>Eukaryota</taxon>
        <taxon>Fungi</taxon>
        <taxon>Dikarya</taxon>
        <taxon>Basidiomycota</taxon>
        <taxon>Agaricomycotina</taxon>
        <taxon>Agaricomycetes</taxon>
        <taxon>Agaricomycetidae</taxon>
        <taxon>Boletales</taxon>
        <taxon>Suillineae</taxon>
        <taxon>Suillaceae</taxon>
        <taxon>Suillus</taxon>
    </lineage>
</organism>
<evidence type="ECO:0000313" key="3">
    <source>
        <dbReference type="Proteomes" id="UP000714275"/>
    </source>
</evidence>
<proteinExistence type="predicted"/>
<protein>
    <submittedName>
        <fullName evidence="2">Uncharacterized protein</fullName>
    </submittedName>
</protein>
<evidence type="ECO:0000256" key="1">
    <source>
        <dbReference type="SAM" id="MobiDB-lite"/>
    </source>
</evidence>
<feature type="region of interest" description="Disordered" evidence="1">
    <location>
        <begin position="90"/>
        <end position="109"/>
    </location>
</feature>
<feature type="region of interest" description="Disordered" evidence="1">
    <location>
        <begin position="150"/>
        <end position="179"/>
    </location>
</feature>
<name>A0A9P6ZZN0_9AGAM</name>
<dbReference type="EMBL" id="JABBWD010000012">
    <property type="protein sequence ID" value="KAG1779511.1"/>
    <property type="molecule type" value="Genomic_DNA"/>
</dbReference>
<comment type="caution">
    <text evidence="2">The sequence shown here is derived from an EMBL/GenBank/DDBJ whole genome shotgun (WGS) entry which is preliminary data.</text>
</comment>
<reference evidence="2" key="1">
    <citation type="journal article" date="2020" name="New Phytol.">
        <title>Comparative genomics reveals dynamic genome evolution in host specialist ectomycorrhizal fungi.</title>
        <authorList>
            <person name="Lofgren L.A."/>
            <person name="Nguyen N.H."/>
            <person name="Vilgalys R."/>
            <person name="Ruytinx J."/>
            <person name="Liao H.L."/>
            <person name="Branco S."/>
            <person name="Kuo A."/>
            <person name="LaButti K."/>
            <person name="Lipzen A."/>
            <person name="Andreopoulos W."/>
            <person name="Pangilinan J."/>
            <person name="Riley R."/>
            <person name="Hundley H."/>
            <person name="Na H."/>
            <person name="Barry K."/>
            <person name="Grigoriev I.V."/>
            <person name="Stajich J.E."/>
            <person name="Kennedy P.G."/>
        </authorList>
    </citation>
    <scope>NUCLEOTIDE SEQUENCE</scope>
    <source>
        <strain evidence="2">DOB743</strain>
    </source>
</reference>
<feature type="compositionally biased region" description="Basic and acidic residues" evidence="1">
    <location>
        <begin position="155"/>
        <end position="164"/>
    </location>
</feature>
<gene>
    <name evidence="2" type="ORF">EV702DRAFT_1043923</name>
</gene>
<accession>A0A9P6ZZN0</accession>
<sequence>MVIPRQIGVSVGILREGKDSTLTRPAETQGLTFIHLHHAGFLGCPRELSYGADCDQAPLQPIAGDYNTRGLYHTWINVKNTTMRPDLFNANGAKPYSKQRPFTKKGGLKTTNPGVSQGVCLALTEATINSQSEPLQNSTMSAEMWNKCLTSDNVSKPRETESRRATRGSTDKLPQGHHRVLDRQRAMMSLHGMRISVRLYTGLVNLTGSYALVWYASSGFIKCAFGLAGQGAQCRTRTDERTNAPMNHARRIMVNGPRMQRQSGLTLWKNRVRFGNRAMSHANARCTDKPRPTYQGARSSYAKTKPLEPGHQNAFKLVCVVCNGLAKVMGLSNGFYADESRGQCCTRTNAPRDHIRHIVEAILVYKNKAA</sequence>
<dbReference type="AlphaFoldDB" id="A0A9P6ZZN0"/>
<dbReference type="OrthoDB" id="2692495at2759"/>
<evidence type="ECO:0000313" key="2">
    <source>
        <dbReference type="EMBL" id="KAG1779511.1"/>
    </source>
</evidence>
<dbReference type="Proteomes" id="UP000714275">
    <property type="component" value="Unassembled WGS sequence"/>
</dbReference>
<keyword evidence="3" id="KW-1185">Reference proteome</keyword>